<dbReference type="Gene3D" id="3.20.20.140">
    <property type="entry name" value="Metal-dependent hydrolases"/>
    <property type="match status" value="1"/>
</dbReference>
<dbReference type="OrthoDB" id="9787654at2"/>
<name>A0A246S237_9GAMM</name>
<comment type="caution">
    <text evidence="2">The sequence shown here is derived from an EMBL/GenBank/DDBJ whole genome shotgun (WGS) entry which is preliminary data.</text>
</comment>
<dbReference type="Proteomes" id="UP000197334">
    <property type="component" value="Unassembled WGS sequence"/>
</dbReference>
<dbReference type="SUPFAM" id="SSF51556">
    <property type="entry name" value="Metallo-dependent hydrolases"/>
    <property type="match status" value="1"/>
</dbReference>
<keyword evidence="3" id="KW-1185">Reference proteome</keyword>
<reference evidence="2 3" key="1">
    <citation type="submission" date="2014-08" db="EMBL/GenBank/DDBJ databases">
        <title>Draft genome sequence of a novel L-asparaginase producing marine bacterium, Halomonas campaniensis.</title>
        <authorList>
            <person name="Sundarakrishnan B."/>
            <person name="Moushumi Priya A."/>
            <person name="Raman G."/>
            <person name="Sakthivel N."/>
            <person name="Park S."/>
            <person name="Jayachandran S."/>
        </authorList>
    </citation>
    <scope>NUCLEOTIDE SEQUENCE [LARGE SCALE GENOMIC DNA]</scope>
    <source>
        <strain evidence="2 3">SK03</strain>
    </source>
</reference>
<dbReference type="AlphaFoldDB" id="A0A246S237"/>
<dbReference type="Pfam" id="PF04909">
    <property type="entry name" value="Amidohydro_2"/>
    <property type="match status" value="1"/>
</dbReference>
<evidence type="ECO:0000259" key="1">
    <source>
        <dbReference type="Pfam" id="PF04909"/>
    </source>
</evidence>
<dbReference type="PANTHER" id="PTHR35563:SF2">
    <property type="entry name" value="BARREL METAL-DEPENDENT HYDROLASE, PUTATIVE (AFU_ORTHOLOGUE AFUA_1G16240)-RELATED"/>
    <property type="match status" value="1"/>
</dbReference>
<dbReference type="RefSeq" id="WP_088699595.1">
    <property type="nucleotide sequence ID" value="NZ_JPUA01000022.1"/>
</dbReference>
<keyword evidence="2" id="KW-0378">Hydrolase</keyword>
<evidence type="ECO:0000313" key="2">
    <source>
        <dbReference type="EMBL" id="OWV30257.1"/>
    </source>
</evidence>
<dbReference type="InterPro" id="IPR032466">
    <property type="entry name" value="Metal_Hydrolase"/>
</dbReference>
<evidence type="ECO:0000313" key="3">
    <source>
        <dbReference type="Proteomes" id="UP000197334"/>
    </source>
</evidence>
<sequence>MSDTTGYMPQPSKPRLWLPEGACDCHTHVFGPQSTFPYAENALFRPQDAPKEALFALHKHLGIDRCIIVQSGCHGFDNSAMLDAMRSRPGQYLGVALAPVDISDAHLASLAEQGVRGVRFNFMPHLDAAASPEEIVAFSHRLARHGMHLQVHMHHTLIERIGQQLSHASTAVVIDHMGRIDAAQGSDQDAFNALMTLMENDKFLVKVSGCDRASALGSPYSDAVPFAQTLVKNFPDRILWGTDWPHPNIKGGTPDDGVLVDILESIAPDPLHRKALLVDNPAWFYGF</sequence>
<accession>A0A246S237</accession>
<dbReference type="InterPro" id="IPR006680">
    <property type="entry name" value="Amidohydro-rel"/>
</dbReference>
<protein>
    <submittedName>
        <fullName evidence="2">Amidohydrolase</fullName>
    </submittedName>
</protein>
<gene>
    <name evidence="2" type="ORF">JI62_07610</name>
</gene>
<dbReference type="PANTHER" id="PTHR35563">
    <property type="entry name" value="BARREL METAL-DEPENDENT HYDROLASE, PUTATIVE (AFU_ORTHOLOGUE AFUA_1G16240)-RELATED"/>
    <property type="match status" value="1"/>
</dbReference>
<dbReference type="GO" id="GO:0016787">
    <property type="term" value="F:hydrolase activity"/>
    <property type="evidence" value="ECO:0007669"/>
    <property type="project" value="UniProtKB-KW"/>
</dbReference>
<organism evidence="2 3">
    <name type="scientific">Halomonas campaniensis</name>
    <dbReference type="NCBI Taxonomy" id="213554"/>
    <lineage>
        <taxon>Bacteria</taxon>
        <taxon>Pseudomonadati</taxon>
        <taxon>Pseudomonadota</taxon>
        <taxon>Gammaproteobacteria</taxon>
        <taxon>Oceanospirillales</taxon>
        <taxon>Halomonadaceae</taxon>
        <taxon>Halomonas</taxon>
    </lineage>
</organism>
<dbReference type="InterPro" id="IPR052358">
    <property type="entry name" value="Aro_Compnd_Degr_Hydrolases"/>
</dbReference>
<feature type="domain" description="Amidohydrolase-related" evidence="1">
    <location>
        <begin position="23"/>
        <end position="287"/>
    </location>
</feature>
<proteinExistence type="predicted"/>
<dbReference type="EMBL" id="JPUA01000022">
    <property type="protein sequence ID" value="OWV30257.1"/>
    <property type="molecule type" value="Genomic_DNA"/>
</dbReference>